<proteinExistence type="predicted"/>
<reference evidence="1 2" key="1">
    <citation type="submission" date="2024-02" db="EMBL/GenBank/DDBJ databases">
        <authorList>
            <person name="Chen Y."/>
            <person name="Shah S."/>
            <person name="Dougan E. K."/>
            <person name="Thang M."/>
            <person name="Chan C."/>
        </authorList>
    </citation>
    <scope>NUCLEOTIDE SEQUENCE [LARGE SCALE GENOMIC DNA]</scope>
</reference>
<gene>
    <name evidence="1" type="ORF">SCF082_LOCUS6778</name>
</gene>
<comment type="caution">
    <text evidence="1">The sequence shown here is derived from an EMBL/GenBank/DDBJ whole genome shotgun (WGS) entry which is preliminary data.</text>
</comment>
<dbReference type="EMBL" id="CAXAMM010003748">
    <property type="protein sequence ID" value="CAK9001097.1"/>
    <property type="molecule type" value="Genomic_DNA"/>
</dbReference>
<organism evidence="1 2">
    <name type="scientific">Durusdinium trenchii</name>
    <dbReference type="NCBI Taxonomy" id="1381693"/>
    <lineage>
        <taxon>Eukaryota</taxon>
        <taxon>Sar</taxon>
        <taxon>Alveolata</taxon>
        <taxon>Dinophyceae</taxon>
        <taxon>Suessiales</taxon>
        <taxon>Symbiodiniaceae</taxon>
        <taxon>Durusdinium</taxon>
    </lineage>
</organism>
<keyword evidence="2" id="KW-1185">Reference proteome</keyword>
<sequence length="275" mass="29309">VRRCLANVSCASFQLVESEGLLQCWQGTGYDCFRKDAKVTVLKAKRLMRGHYRVLKDLRGFEVSGLQYAFAASAFEDVNEAVMMCNHTCLSNIGCHAWRLSTGDGCWFDDPARGNLAYPPSTKTFIKGTEAAALVVAGEYIQRLCEVPQDLATTSTTTLLPQVLIPTVPNSSQILPVDAAVLPTVAPPNATVAPIPPVTAMPIRTVPAVPAAVGMIPTTQTTSTAAPQTIVTAPTLSDGEARATGSFYKVGSGQVFYKDDKSVLHRVNGGCSQLS</sequence>
<evidence type="ECO:0000313" key="1">
    <source>
        <dbReference type="EMBL" id="CAK9001097.1"/>
    </source>
</evidence>
<protein>
    <recommendedName>
        <fullName evidence="3">Apple domain-containing protein</fullName>
    </recommendedName>
</protein>
<name>A0ABP0IER9_9DINO</name>
<feature type="non-terminal residue" evidence="1">
    <location>
        <position position="275"/>
    </location>
</feature>
<feature type="non-terminal residue" evidence="1">
    <location>
        <position position="1"/>
    </location>
</feature>
<evidence type="ECO:0000313" key="2">
    <source>
        <dbReference type="Proteomes" id="UP001642464"/>
    </source>
</evidence>
<accession>A0ABP0IER9</accession>
<dbReference type="Proteomes" id="UP001642464">
    <property type="component" value="Unassembled WGS sequence"/>
</dbReference>
<evidence type="ECO:0008006" key="3">
    <source>
        <dbReference type="Google" id="ProtNLM"/>
    </source>
</evidence>